<dbReference type="Pfam" id="PF07715">
    <property type="entry name" value="Plug"/>
    <property type="match status" value="1"/>
</dbReference>
<protein>
    <submittedName>
        <fullName evidence="13">SusC/RagA family TonB-linked outer membrane protein</fullName>
    </submittedName>
</protein>
<evidence type="ECO:0000256" key="2">
    <source>
        <dbReference type="ARBA" id="ARBA00022448"/>
    </source>
</evidence>
<name>A0A2D1U4J6_9SPHI</name>
<dbReference type="AlphaFoldDB" id="A0A2D1U4J6"/>
<evidence type="ECO:0000313" key="14">
    <source>
        <dbReference type="Proteomes" id="UP000223749"/>
    </source>
</evidence>
<keyword evidence="4 8" id="KW-0812">Transmembrane</keyword>
<keyword evidence="5 9" id="KW-0798">TonB box</keyword>
<feature type="chain" id="PRO_5013911026" evidence="10">
    <location>
        <begin position="21"/>
        <end position="1022"/>
    </location>
</feature>
<dbReference type="InterPro" id="IPR012910">
    <property type="entry name" value="Plug_dom"/>
</dbReference>
<feature type="domain" description="TonB-dependent receptor-like beta-barrel" evidence="11">
    <location>
        <begin position="429"/>
        <end position="973"/>
    </location>
</feature>
<dbReference type="NCBIfam" id="TIGR04056">
    <property type="entry name" value="OMP_RagA_SusC"/>
    <property type="match status" value="1"/>
</dbReference>
<dbReference type="GO" id="GO:0009279">
    <property type="term" value="C:cell outer membrane"/>
    <property type="evidence" value="ECO:0007669"/>
    <property type="project" value="UniProtKB-SubCell"/>
</dbReference>
<comment type="subcellular location">
    <subcellularLocation>
        <location evidence="1 8">Cell outer membrane</location>
        <topology evidence="1 8">Multi-pass membrane protein</topology>
    </subcellularLocation>
</comment>
<dbReference type="Proteomes" id="UP000223749">
    <property type="component" value="Chromosome"/>
</dbReference>
<keyword evidence="10" id="KW-0732">Signal</keyword>
<evidence type="ECO:0000256" key="10">
    <source>
        <dbReference type="SAM" id="SignalP"/>
    </source>
</evidence>
<evidence type="ECO:0000256" key="1">
    <source>
        <dbReference type="ARBA" id="ARBA00004571"/>
    </source>
</evidence>
<reference evidence="13 14" key="1">
    <citation type="submission" date="2017-10" db="EMBL/GenBank/DDBJ databases">
        <title>Whole genome of Pedobacter ginsengisoli T01R-27 isolated from tomato rhizosphere.</title>
        <authorList>
            <person name="Weon H.-Y."/>
            <person name="Lee S.A."/>
            <person name="Sang M.K."/>
            <person name="Song J."/>
        </authorList>
    </citation>
    <scope>NUCLEOTIDE SEQUENCE [LARGE SCALE GENOMIC DNA]</scope>
    <source>
        <strain evidence="13 14">T01R-27</strain>
    </source>
</reference>
<dbReference type="NCBIfam" id="TIGR04057">
    <property type="entry name" value="SusC_RagA_signa"/>
    <property type="match status" value="1"/>
</dbReference>
<proteinExistence type="inferred from homology"/>
<dbReference type="Pfam" id="PF13715">
    <property type="entry name" value="CarbopepD_reg_2"/>
    <property type="match status" value="1"/>
</dbReference>
<dbReference type="Pfam" id="PF00593">
    <property type="entry name" value="TonB_dep_Rec_b-barrel"/>
    <property type="match status" value="1"/>
</dbReference>
<evidence type="ECO:0000259" key="12">
    <source>
        <dbReference type="Pfam" id="PF07715"/>
    </source>
</evidence>
<dbReference type="InterPro" id="IPR023997">
    <property type="entry name" value="TonB-dep_OMP_SusC/RagA_CS"/>
</dbReference>
<dbReference type="Gene3D" id="2.170.130.10">
    <property type="entry name" value="TonB-dependent receptor, plug domain"/>
    <property type="match status" value="1"/>
</dbReference>
<evidence type="ECO:0000256" key="3">
    <source>
        <dbReference type="ARBA" id="ARBA00022452"/>
    </source>
</evidence>
<keyword evidence="2 8" id="KW-0813">Transport</keyword>
<dbReference type="EMBL" id="CP024091">
    <property type="protein sequence ID" value="ATP56529.1"/>
    <property type="molecule type" value="Genomic_DNA"/>
</dbReference>
<gene>
    <name evidence="13" type="ORF">CPT03_08605</name>
</gene>
<keyword evidence="6 8" id="KW-0472">Membrane</keyword>
<dbReference type="Gene3D" id="2.40.170.20">
    <property type="entry name" value="TonB-dependent receptor, beta-barrel domain"/>
    <property type="match status" value="1"/>
</dbReference>
<dbReference type="InterPro" id="IPR037066">
    <property type="entry name" value="Plug_dom_sf"/>
</dbReference>
<feature type="signal peptide" evidence="10">
    <location>
        <begin position="1"/>
        <end position="20"/>
    </location>
</feature>
<evidence type="ECO:0000256" key="8">
    <source>
        <dbReference type="PROSITE-ProRule" id="PRU01360"/>
    </source>
</evidence>
<evidence type="ECO:0000256" key="6">
    <source>
        <dbReference type="ARBA" id="ARBA00023136"/>
    </source>
</evidence>
<keyword evidence="14" id="KW-1185">Reference proteome</keyword>
<dbReference type="Gene3D" id="2.60.40.1120">
    <property type="entry name" value="Carboxypeptidase-like, regulatory domain"/>
    <property type="match status" value="1"/>
</dbReference>
<evidence type="ECO:0000256" key="5">
    <source>
        <dbReference type="ARBA" id="ARBA00023077"/>
    </source>
</evidence>
<dbReference type="InterPro" id="IPR000531">
    <property type="entry name" value="Beta-barrel_TonB"/>
</dbReference>
<dbReference type="SUPFAM" id="SSF56935">
    <property type="entry name" value="Porins"/>
    <property type="match status" value="1"/>
</dbReference>
<evidence type="ECO:0000259" key="11">
    <source>
        <dbReference type="Pfam" id="PF00593"/>
    </source>
</evidence>
<dbReference type="InterPro" id="IPR008969">
    <property type="entry name" value="CarboxyPept-like_regulatory"/>
</dbReference>
<dbReference type="SUPFAM" id="SSF49464">
    <property type="entry name" value="Carboxypeptidase regulatory domain-like"/>
    <property type="match status" value="1"/>
</dbReference>
<organism evidence="13 14">
    <name type="scientific">Pedobacter ginsengisoli</name>
    <dbReference type="NCBI Taxonomy" id="363852"/>
    <lineage>
        <taxon>Bacteria</taxon>
        <taxon>Pseudomonadati</taxon>
        <taxon>Bacteroidota</taxon>
        <taxon>Sphingobacteriia</taxon>
        <taxon>Sphingobacteriales</taxon>
        <taxon>Sphingobacteriaceae</taxon>
        <taxon>Pedobacter</taxon>
    </lineage>
</organism>
<evidence type="ECO:0000256" key="4">
    <source>
        <dbReference type="ARBA" id="ARBA00022692"/>
    </source>
</evidence>
<dbReference type="InterPro" id="IPR036942">
    <property type="entry name" value="Beta-barrel_TonB_sf"/>
</dbReference>
<keyword evidence="7 8" id="KW-0998">Cell outer membrane</keyword>
<evidence type="ECO:0000256" key="9">
    <source>
        <dbReference type="RuleBase" id="RU003357"/>
    </source>
</evidence>
<dbReference type="KEGG" id="pgs:CPT03_08605"/>
<dbReference type="OrthoDB" id="9768177at2"/>
<dbReference type="InterPro" id="IPR023996">
    <property type="entry name" value="TonB-dep_OMP_SusC/RagA"/>
</dbReference>
<dbReference type="PROSITE" id="PS52016">
    <property type="entry name" value="TONB_DEPENDENT_REC_3"/>
    <property type="match status" value="1"/>
</dbReference>
<feature type="domain" description="TonB-dependent receptor plug" evidence="12">
    <location>
        <begin position="114"/>
        <end position="220"/>
    </location>
</feature>
<evidence type="ECO:0000256" key="7">
    <source>
        <dbReference type="ARBA" id="ARBA00023237"/>
    </source>
</evidence>
<sequence length="1022" mass="113285">MMKRIIYSVIFSMLSFHAMAQLKIIGKVSDAKDNSPLPGVSIQVKGTTLATSADASGNYGIEVKGENDILIFSYTGYTTQEVKVGARKTINIQLTESSSGLNEVVVIGYGTVKKSDLTGAVVTVKGEQLMDKPVANISQALQGKVTGVEVSVNSTAPGAAAKVRIRGIGSINSNIDPLYVIDGVVGVDPNSVNPLDVASLEVLKDASSTAIYGSRGANGVIMITTKRGKKGDATISYENNMNISELSRHLPTLNSEQFVKVYNESFANGQKFDPLGAVWTPPVALNHANFPLLFDTNDKPIYDTNWEKETYKPAFSQSHQLNIQGGNEKSVYSLSLGYLDQNGLAPTSAFKRYSVKMTMDNDLKDWLKVGGNINLIRSSQRLVTDGNGSLNVPRAVTEEVPIVPVKYPDGTWAGNFDIAGLEGAPNPVHIANERYTINNNMQMLGNVYAVLHFTKDLDFKTDFGYNLSGQKNNFYSSLNLPHLSQDQGGVANINSYLNYYWQTENYLTWNKQINDKQRLTALLGVSFQRTGYERVRSETQSFIDDIFQWHYQQAGSVKSANESQDDQSSLASFYARLTYNIDEKYLFTATGRYDGSSRFGKNNKYAFFPSVGAAWRISQEDFLKDNKSISNLKIRASYGTSGNQEIGQGRSLAQIQPNTTVLNSAAQSTLLPSYIGNADLKWERSIQADGGLELGLFDDRINLTADYYNRVTKDLLLQTPIPWSAGQVNANVYKNVGSVRNSGIELSLNTVNVRNEDFEWSTTFLFTANKNKVLKLNDGNADIFPGPNFLGQNFVIRVGEPIGSFYGMTRLGTYSESESAEAAKHNLKPGDRKYIYNPDGSNYYSIIGQAYPKWTGNFSSNFKYKNWDFAFDIRVVQGVNTAANFKHSVEDRQTLSNSLATVLNAWTPTNQNTSVSQVRNYRFAQDSHFDTWWVEDGSFIRGQNFMLGYSLPAATVSKLHLSRLRVYASVQNLFLITKYTGYDPEVDTFNSGYGSNSAFSQNLDFFSNPRPRIWNLGLQVSF</sequence>
<dbReference type="InterPro" id="IPR039426">
    <property type="entry name" value="TonB-dep_rcpt-like"/>
</dbReference>
<evidence type="ECO:0000313" key="13">
    <source>
        <dbReference type="EMBL" id="ATP56529.1"/>
    </source>
</evidence>
<dbReference type="RefSeq" id="WP_099438471.1">
    <property type="nucleotide sequence ID" value="NZ_CP024091.1"/>
</dbReference>
<comment type="similarity">
    <text evidence="8 9">Belongs to the TonB-dependent receptor family.</text>
</comment>
<keyword evidence="3 8" id="KW-1134">Transmembrane beta strand</keyword>
<accession>A0A2D1U4J6</accession>